<organism evidence="3 4">
    <name type="scientific">Streptomyces corchorusii</name>
    <name type="common">Streptomyces chibaensis</name>
    <dbReference type="NCBI Taxonomy" id="1903"/>
    <lineage>
        <taxon>Bacteria</taxon>
        <taxon>Bacillati</taxon>
        <taxon>Actinomycetota</taxon>
        <taxon>Actinomycetes</taxon>
        <taxon>Kitasatosporales</taxon>
        <taxon>Streptomycetaceae</taxon>
        <taxon>Streptomyces</taxon>
    </lineage>
</organism>
<feature type="domain" description="NADP-dependent oxidoreductase" evidence="2">
    <location>
        <begin position="22"/>
        <end position="282"/>
    </location>
</feature>
<dbReference type="GO" id="GO:0005737">
    <property type="term" value="C:cytoplasm"/>
    <property type="evidence" value="ECO:0007669"/>
    <property type="project" value="TreeGrafter"/>
</dbReference>
<dbReference type="InterPro" id="IPR036812">
    <property type="entry name" value="NAD(P)_OxRdtase_dom_sf"/>
</dbReference>
<keyword evidence="4" id="KW-1185">Reference proteome</keyword>
<dbReference type="InterPro" id="IPR023210">
    <property type="entry name" value="NADP_OxRdtase_dom"/>
</dbReference>
<proteinExistence type="predicted"/>
<dbReference type="NCBIfam" id="NF007695">
    <property type="entry name" value="PRK10376.1"/>
    <property type="match status" value="1"/>
</dbReference>
<comment type="caution">
    <text evidence="3">The sequence shown here is derived from an EMBL/GenBank/DDBJ whole genome shotgun (WGS) entry which is preliminary data.</text>
</comment>
<evidence type="ECO:0000256" key="1">
    <source>
        <dbReference type="ARBA" id="ARBA00023002"/>
    </source>
</evidence>
<keyword evidence="1" id="KW-0560">Oxidoreductase</keyword>
<dbReference type="EMBL" id="LMWP01000044">
    <property type="protein sequence ID" value="KUN18291.1"/>
    <property type="molecule type" value="Genomic_DNA"/>
</dbReference>
<accession>A0A101PV91</accession>
<evidence type="ECO:0000313" key="4">
    <source>
        <dbReference type="Proteomes" id="UP000053398"/>
    </source>
</evidence>
<evidence type="ECO:0000313" key="3">
    <source>
        <dbReference type="EMBL" id="KUN18291.1"/>
    </source>
</evidence>
<dbReference type="InterPro" id="IPR020471">
    <property type="entry name" value="AKR"/>
</dbReference>
<dbReference type="CDD" id="cd19088">
    <property type="entry name" value="AKR_AKR13B1"/>
    <property type="match status" value="1"/>
</dbReference>
<gene>
    <name evidence="3" type="ORF">AQJ11_35080</name>
</gene>
<dbReference type="PANTHER" id="PTHR43625">
    <property type="entry name" value="AFLATOXIN B1 ALDEHYDE REDUCTASE"/>
    <property type="match status" value="1"/>
</dbReference>
<dbReference type="GO" id="GO:0016491">
    <property type="term" value="F:oxidoreductase activity"/>
    <property type="evidence" value="ECO:0007669"/>
    <property type="project" value="UniProtKB-KW"/>
</dbReference>
<dbReference type="AlphaFoldDB" id="A0A101PV91"/>
<evidence type="ECO:0000259" key="2">
    <source>
        <dbReference type="Pfam" id="PF00248"/>
    </source>
</evidence>
<dbReference type="PRINTS" id="PR00069">
    <property type="entry name" value="ALDKETRDTASE"/>
</dbReference>
<dbReference type="Proteomes" id="UP000053398">
    <property type="component" value="Unassembled WGS sequence"/>
</dbReference>
<protein>
    <submittedName>
        <fullName evidence="3">Oxidoreductase</fullName>
    </submittedName>
</protein>
<reference evidence="3 4" key="1">
    <citation type="submission" date="2015-10" db="EMBL/GenBank/DDBJ databases">
        <title>Draft genome sequence of Streptomyces corchorusii DSM 40340, type strain for the species Streptomyces corchorusii.</title>
        <authorList>
            <person name="Ruckert C."/>
            <person name="Winkler A."/>
            <person name="Kalinowski J."/>
            <person name="Kampfer P."/>
            <person name="Glaeser S."/>
        </authorList>
    </citation>
    <scope>NUCLEOTIDE SEQUENCE [LARGE SCALE GENOMIC DNA]</scope>
    <source>
        <strain evidence="3 4">DSM 40340</strain>
    </source>
</reference>
<dbReference type="Gene3D" id="3.20.20.100">
    <property type="entry name" value="NADP-dependent oxidoreductase domain"/>
    <property type="match status" value="1"/>
</dbReference>
<dbReference type="SUPFAM" id="SSF51430">
    <property type="entry name" value="NAD(P)-linked oxidoreductase"/>
    <property type="match status" value="1"/>
</dbReference>
<dbReference type="RefSeq" id="WP_058084984.1">
    <property type="nucleotide sequence ID" value="NZ_KQ948367.1"/>
</dbReference>
<dbReference type="InterPro" id="IPR050791">
    <property type="entry name" value="Aldo-Keto_reductase"/>
</dbReference>
<sequence length="289" mass="31322">MDTISAESSGSFALGGEFVVNRLGYGTMQLTGPGVWGPFPDPDRGVRVLRRAVELGVTLFDTADSYGPETAEELLREALHPYPENLVIATKAGFTRPGPGEWRMNGRPDHLRRQAESSLRRLGLERIPLFQLHRVDPSVPFEDQIGTLRELRDEGKIAHVGLSEVGVEELERARAIVPVASVQNLYNLAQRDSEAVLEYAEANGIAFLPWFPLATGQLARPGGPLARVAARLGASPSQVALAWLLHRSPVVLPIPGTSSVEHLEENVAAAALKLTQADYEALGNPFARG</sequence>
<dbReference type="PANTHER" id="PTHR43625:SF40">
    <property type="entry name" value="ALDO-KETO REDUCTASE YAKC [NADP(+)]"/>
    <property type="match status" value="1"/>
</dbReference>
<dbReference type="Pfam" id="PF00248">
    <property type="entry name" value="Aldo_ket_red"/>
    <property type="match status" value="1"/>
</dbReference>
<name>A0A101PV91_STRCK</name>